<sequence length="161" mass="18998">MPKHNKNQYSLQQVYQWYKNSVNDPVDYKTHKLVLEVWGTVFSEYILAGKDIKLQQGLSVLGVRKKEKHTYVDRRASKLAGKLVLKPNTHSGFYGANVYWRRHYTVCNSKGWVLRPCRKLSRALGVIMKQPYGHTRYVKRAMVSRKEEHRKAFYNKKVLKL</sequence>
<organism evidence="1">
    <name type="scientific">marine sediment metagenome</name>
    <dbReference type="NCBI Taxonomy" id="412755"/>
    <lineage>
        <taxon>unclassified sequences</taxon>
        <taxon>metagenomes</taxon>
        <taxon>ecological metagenomes</taxon>
    </lineage>
</organism>
<name>A0A0F9NU38_9ZZZZ</name>
<proteinExistence type="predicted"/>
<dbReference type="EMBL" id="LAZR01003695">
    <property type="protein sequence ID" value="KKN15617.1"/>
    <property type="molecule type" value="Genomic_DNA"/>
</dbReference>
<gene>
    <name evidence="1" type="ORF">LCGC14_0984230</name>
</gene>
<reference evidence="1" key="1">
    <citation type="journal article" date="2015" name="Nature">
        <title>Complex archaea that bridge the gap between prokaryotes and eukaryotes.</title>
        <authorList>
            <person name="Spang A."/>
            <person name="Saw J.H."/>
            <person name="Jorgensen S.L."/>
            <person name="Zaremba-Niedzwiedzka K."/>
            <person name="Martijn J."/>
            <person name="Lind A.E."/>
            <person name="van Eijk R."/>
            <person name="Schleper C."/>
            <person name="Guy L."/>
            <person name="Ettema T.J."/>
        </authorList>
    </citation>
    <scope>NUCLEOTIDE SEQUENCE</scope>
</reference>
<comment type="caution">
    <text evidence="1">The sequence shown here is derived from an EMBL/GenBank/DDBJ whole genome shotgun (WGS) entry which is preliminary data.</text>
</comment>
<protein>
    <submittedName>
        <fullName evidence="1">Uncharacterized protein</fullName>
    </submittedName>
</protein>
<accession>A0A0F9NU38</accession>
<evidence type="ECO:0000313" key="1">
    <source>
        <dbReference type="EMBL" id="KKN15617.1"/>
    </source>
</evidence>
<dbReference type="AlphaFoldDB" id="A0A0F9NU38"/>